<keyword evidence="3 13" id="KW-0444">Lipid biosynthesis</keyword>
<dbReference type="InterPro" id="IPR020833">
    <property type="entry name" value="LipOase_Fe_BS"/>
</dbReference>
<keyword evidence="8 12" id="KW-0560">Oxidoreductase</keyword>
<evidence type="ECO:0000256" key="6">
    <source>
        <dbReference type="ARBA" id="ARBA00022832"/>
    </source>
</evidence>
<dbReference type="Gene3D" id="3.10.450.60">
    <property type="match status" value="1"/>
</dbReference>
<protein>
    <recommendedName>
        <fullName evidence="13">Lipoxygenase</fullName>
        <ecNumber evidence="13">1.13.11.-</ecNumber>
    </recommendedName>
</protein>
<dbReference type="GO" id="GO:0034440">
    <property type="term" value="P:lipid oxidation"/>
    <property type="evidence" value="ECO:0007669"/>
    <property type="project" value="InterPro"/>
</dbReference>
<dbReference type="PRINTS" id="PR00087">
    <property type="entry name" value="LIPOXYGENASE"/>
</dbReference>
<dbReference type="InterPro" id="IPR001246">
    <property type="entry name" value="LipOase_plant"/>
</dbReference>
<evidence type="ECO:0000256" key="5">
    <source>
        <dbReference type="ARBA" id="ARBA00022767"/>
    </source>
</evidence>
<dbReference type="GO" id="GO:0046872">
    <property type="term" value="F:metal ion binding"/>
    <property type="evidence" value="ECO:0007669"/>
    <property type="project" value="UniProtKB-UniRule"/>
</dbReference>
<dbReference type="Gene3D" id="4.10.375.10">
    <property type="entry name" value="Lipoxygenase-1, Domain 2"/>
    <property type="match status" value="1"/>
</dbReference>
<dbReference type="EMBL" id="AM488980">
    <property type="protein sequence ID" value="CAN77777.1"/>
    <property type="molecule type" value="Genomic_DNA"/>
</dbReference>
<dbReference type="InterPro" id="IPR036226">
    <property type="entry name" value="LipOase_C_sf"/>
</dbReference>
<evidence type="ECO:0000256" key="13">
    <source>
        <dbReference type="RuleBase" id="RU003975"/>
    </source>
</evidence>
<evidence type="ECO:0000313" key="16">
    <source>
        <dbReference type="EMBL" id="CAN77777.1"/>
    </source>
</evidence>
<feature type="region of interest" description="Disordered" evidence="14">
    <location>
        <begin position="307"/>
        <end position="327"/>
    </location>
</feature>
<dbReference type="Gene3D" id="4.10.372.10">
    <property type="entry name" value="Lipoxygenase-1, Domain 3"/>
    <property type="match status" value="1"/>
</dbReference>
<gene>
    <name evidence="16" type="ORF">VITISV_021889</name>
</gene>
<dbReference type="InterPro" id="IPR027433">
    <property type="entry name" value="Lipoxygenase_dom_3"/>
</dbReference>
<keyword evidence="5 13" id="KW-0925">Oxylipin biosynthesis</keyword>
<keyword evidence="7 12" id="KW-0223">Dioxygenase</keyword>
<keyword evidence="9 12" id="KW-0408">Iron</keyword>
<comment type="similarity">
    <text evidence="2 12">Belongs to the lipoxygenase family.</text>
</comment>
<feature type="domain" description="Lipoxygenase" evidence="15">
    <location>
        <begin position="245"/>
        <end position="935"/>
    </location>
</feature>
<dbReference type="InterPro" id="IPR036392">
    <property type="entry name" value="PLAT/LH2_dom_sf"/>
</dbReference>
<sequence>MAVVKEIMGCSMVDGSSFVSSSKVLLNHGFQQRNQLLGRPLWVPLEKRGLHLRRVVRQPVAAVSEDLMKASAVPAEKAVKFKVRAVLTVKKKNKEDLKETLVKHLDSLTDKIGRNVVLELISTEIDPKTRAPRKSTPAVVKDWSKKTNIKAERVNYTAEFTVDSNFGDPGAITVTNKHQKEFFLESITIERVCLWSSPLPLQLMGSIQKGSSRKKVVLLQQGQCQLRCYFCVVLDQTIKSQSLKPYLPGETPAGLRALREQELRDLRGDGKGVRKLSDRIYDYDVYNDLGNPDNGINSARPMLGGEKIPFPRRCRTGRPPSETDMHAESRVEQPFPMYVPRDEQFEEVKQDTFSDMRAKAVLHNLIPGLKASMLADKQDFKLFTDIDCLYKDDSKVGLHDEQLKKLPLPPKVIDTIQESSQGIFRYNTPKILTKDKFAWLRDDEFARQAIAGINPVNIEKLKVFPPVSNLDPEVHGPQESALKEEHIVGHLNGMTIEQALEENKLFIVDFHDIYLPFLDRINSLDGRKAYATRTIFFLTPVGTLKPIAIELSLPPSAPITRAKRVITPPVDATSDWTWKLAKAHVCSNDAGVHQLVNHWLRTHACMEPFILAAHRQLSAMHPIFKLLDPHMRYTLEINGMARQTLINADGVIESCFTPGRYCMEISASAYKNFWRFDLEGLPADLIRRGMAVPDPTQPHGLKLLIEDYPYANDGLLIWGAIENWVKTYVAHYYPSPSVVISDRELQAWYSEAVNVGHADLRHAAWWPSLSTPDDLASILTTLIWLASAQHAALNFGQYPYGGYVPNRPPLMRRLIPEPTDPEYTNFLNDPQRYYLSALPGVLQSTSFMAVVDTLSTHSPDEEYIGERNHPSTWSGDAEIIEASYEFSAEIRRIEKEIEKRNAEFSRRNRCGAGVLPYELLAPSSGPGVTENGCTKLKNRGPWLGLKPPLAKPKEYLGRAWARLAQVSRGSLSLGHVDGPPCDTWHRSSHPGGILYGRRFHLLWIFHNRRLPPDGREVRFNFLGHTCSDPLATLTRSTSAADDSDYLDNLTRHTLAICRIHLCPQLRSKLRQHYRPSLLNYHSSSIQDTLDKTFLNLLRLIDAFPVLKIIN</sequence>
<dbReference type="FunFam" id="4.10.375.10:FF:000001">
    <property type="entry name" value="Lipoxygenase"/>
    <property type="match status" value="1"/>
</dbReference>
<evidence type="ECO:0000256" key="7">
    <source>
        <dbReference type="ARBA" id="ARBA00022964"/>
    </source>
</evidence>
<dbReference type="InterPro" id="IPR000907">
    <property type="entry name" value="LipOase"/>
</dbReference>
<dbReference type="FunFam" id="1.20.245.10:FF:000002">
    <property type="entry name" value="Lipoxygenase"/>
    <property type="match status" value="1"/>
</dbReference>
<keyword evidence="11 13" id="KW-0275">Fatty acid biosynthesis</keyword>
<evidence type="ECO:0000256" key="11">
    <source>
        <dbReference type="ARBA" id="ARBA00023160"/>
    </source>
</evidence>
<dbReference type="Gene3D" id="1.20.245.10">
    <property type="entry name" value="Lipoxygenase-1, Domain 5"/>
    <property type="match status" value="1"/>
</dbReference>
<evidence type="ECO:0000256" key="8">
    <source>
        <dbReference type="ARBA" id="ARBA00023002"/>
    </source>
</evidence>
<keyword evidence="4 12" id="KW-0479">Metal-binding</keyword>
<dbReference type="GO" id="GO:0031408">
    <property type="term" value="P:oxylipin biosynthetic process"/>
    <property type="evidence" value="ECO:0007669"/>
    <property type="project" value="UniProtKB-UniRule"/>
</dbReference>
<dbReference type="PRINTS" id="PR00468">
    <property type="entry name" value="PLTLPOXGNASE"/>
</dbReference>
<dbReference type="AlphaFoldDB" id="A5CBD5"/>
<dbReference type="PROSITE" id="PS00081">
    <property type="entry name" value="LIPOXYGENASE_2"/>
    <property type="match status" value="1"/>
</dbReference>
<dbReference type="Pfam" id="PF00305">
    <property type="entry name" value="Lipoxygenase"/>
    <property type="match status" value="1"/>
</dbReference>
<reference evidence="16" key="1">
    <citation type="journal article" date="2007" name="PLoS ONE">
        <title>The first genome sequence of an elite grapevine cultivar (Pinot noir Vitis vinifera L.): coping with a highly heterozygous genome.</title>
        <authorList>
            <person name="Velasco R."/>
            <person name="Zharkikh A."/>
            <person name="Troggio M."/>
            <person name="Cartwright D.A."/>
            <person name="Cestaro A."/>
            <person name="Pruss D."/>
            <person name="Pindo M."/>
            <person name="FitzGerald L.M."/>
            <person name="Vezzulli S."/>
            <person name="Reid J."/>
            <person name="Malacarne G."/>
            <person name="Iliev D."/>
            <person name="Coppola G."/>
            <person name="Wardell B."/>
            <person name="Micheletti D."/>
            <person name="Macalma T."/>
            <person name="Facci M."/>
            <person name="Mitchell J.T."/>
            <person name="Perazzolli M."/>
            <person name="Eldredge G."/>
            <person name="Gatto P."/>
            <person name="Oyzerski R."/>
            <person name="Moretto M."/>
            <person name="Gutin N."/>
            <person name="Stefanini M."/>
            <person name="Chen Y."/>
            <person name="Segala C."/>
            <person name="Davenport C."/>
            <person name="Dematte L."/>
            <person name="Mraz A."/>
            <person name="Battilana J."/>
            <person name="Stormo K."/>
            <person name="Costa F."/>
            <person name="Tao Q."/>
            <person name="Si-Ammour A."/>
            <person name="Harkins T."/>
            <person name="Lackey A."/>
            <person name="Perbost C."/>
            <person name="Taillon B."/>
            <person name="Stella A."/>
            <person name="Solovyev V."/>
            <person name="Fawcett J.A."/>
            <person name="Sterck L."/>
            <person name="Vandepoele K."/>
            <person name="Grando S.M."/>
            <person name="Toppo S."/>
            <person name="Moser C."/>
            <person name="Lanchbury J."/>
            <person name="Bogden R."/>
            <person name="Skolnick M."/>
            <person name="Sgaramella V."/>
            <person name="Bhatnagar S.K."/>
            <person name="Fontana P."/>
            <person name="Gutin A."/>
            <person name="Van de Peer Y."/>
            <person name="Salamini F."/>
            <person name="Viola R."/>
        </authorList>
    </citation>
    <scope>NUCLEOTIDE SEQUENCE</scope>
</reference>
<evidence type="ECO:0000256" key="2">
    <source>
        <dbReference type="ARBA" id="ARBA00009419"/>
    </source>
</evidence>
<dbReference type="PROSITE" id="PS51393">
    <property type="entry name" value="LIPOXYGENASE_3"/>
    <property type="match status" value="1"/>
</dbReference>
<dbReference type="InterPro" id="IPR013819">
    <property type="entry name" value="LipOase_C"/>
</dbReference>
<evidence type="ECO:0000259" key="15">
    <source>
        <dbReference type="PROSITE" id="PS51393"/>
    </source>
</evidence>
<comment type="function">
    <text evidence="13">Plant lipoxygenase may be involved in a number of diverse aspects of plant physiology including growth and development, pest resistance, and senescence or responses to wounding.</text>
</comment>
<dbReference type="EC" id="1.13.11.-" evidence="13"/>
<dbReference type="UniPathway" id="UPA00382"/>
<accession>A5CBD5</accession>
<comment type="cofactor">
    <cofactor evidence="1 12">
        <name>Fe cation</name>
        <dbReference type="ChEBI" id="CHEBI:24875"/>
    </cofactor>
</comment>
<evidence type="ECO:0000256" key="14">
    <source>
        <dbReference type="SAM" id="MobiDB-lite"/>
    </source>
</evidence>
<dbReference type="SUPFAM" id="SSF49723">
    <property type="entry name" value="Lipase/lipooxygenase domain (PLAT/LH2 domain)"/>
    <property type="match status" value="1"/>
</dbReference>
<dbReference type="InterPro" id="IPR020834">
    <property type="entry name" value="LipOase_CS"/>
</dbReference>
<comment type="pathway">
    <text evidence="13">Lipid metabolism; oxylipin biosynthesis.</text>
</comment>
<evidence type="ECO:0000256" key="12">
    <source>
        <dbReference type="RuleBase" id="RU003974"/>
    </source>
</evidence>
<dbReference type="FunFam" id="3.10.450.60:FF:000002">
    <property type="entry name" value="Lipoxygenase"/>
    <property type="match status" value="1"/>
</dbReference>
<keyword evidence="6" id="KW-0276">Fatty acid metabolism</keyword>
<dbReference type="PANTHER" id="PTHR11771">
    <property type="entry name" value="LIPOXYGENASE"/>
    <property type="match status" value="1"/>
</dbReference>
<dbReference type="GO" id="GO:0016702">
    <property type="term" value="F:oxidoreductase activity, acting on single donors with incorporation of molecular oxygen, incorporation of two atoms of oxygen"/>
    <property type="evidence" value="ECO:0007669"/>
    <property type="project" value="InterPro"/>
</dbReference>
<proteinExistence type="inferred from homology"/>
<dbReference type="SUPFAM" id="SSF48484">
    <property type="entry name" value="Lipoxigenase"/>
    <property type="match status" value="1"/>
</dbReference>
<keyword evidence="10" id="KW-0443">Lipid metabolism</keyword>
<dbReference type="ExpressionAtlas" id="A5CBD5">
    <property type="expression patterns" value="baseline and differential"/>
</dbReference>
<evidence type="ECO:0000256" key="1">
    <source>
        <dbReference type="ARBA" id="ARBA00001962"/>
    </source>
</evidence>
<evidence type="ECO:0000256" key="9">
    <source>
        <dbReference type="ARBA" id="ARBA00023004"/>
    </source>
</evidence>
<dbReference type="GO" id="GO:0006633">
    <property type="term" value="P:fatty acid biosynthetic process"/>
    <property type="evidence" value="ECO:0007669"/>
    <property type="project" value="UniProtKB-KW"/>
</dbReference>
<evidence type="ECO:0000256" key="4">
    <source>
        <dbReference type="ARBA" id="ARBA00022723"/>
    </source>
</evidence>
<dbReference type="PROSITE" id="PS00711">
    <property type="entry name" value="LIPOXYGENASE_1"/>
    <property type="match status" value="1"/>
</dbReference>
<dbReference type="SMART" id="SM00308">
    <property type="entry name" value="LH2"/>
    <property type="match status" value="1"/>
</dbReference>
<dbReference type="Gene3D" id="2.60.60.20">
    <property type="entry name" value="PLAT/LH2 domain"/>
    <property type="match status" value="1"/>
</dbReference>
<organism evidence="16">
    <name type="scientific">Vitis vinifera</name>
    <name type="common">Grape</name>
    <dbReference type="NCBI Taxonomy" id="29760"/>
    <lineage>
        <taxon>Eukaryota</taxon>
        <taxon>Viridiplantae</taxon>
        <taxon>Streptophyta</taxon>
        <taxon>Embryophyta</taxon>
        <taxon>Tracheophyta</taxon>
        <taxon>Spermatophyta</taxon>
        <taxon>Magnoliopsida</taxon>
        <taxon>eudicotyledons</taxon>
        <taxon>Gunneridae</taxon>
        <taxon>Pentapetalae</taxon>
        <taxon>rosids</taxon>
        <taxon>Vitales</taxon>
        <taxon>Vitaceae</taxon>
        <taxon>Viteae</taxon>
        <taxon>Vitis</taxon>
    </lineage>
</organism>
<evidence type="ECO:0000256" key="3">
    <source>
        <dbReference type="ARBA" id="ARBA00022516"/>
    </source>
</evidence>
<dbReference type="InterPro" id="IPR001024">
    <property type="entry name" value="PLAT/LH2_dom"/>
</dbReference>
<evidence type="ECO:0000256" key="10">
    <source>
        <dbReference type="ARBA" id="ARBA00023098"/>
    </source>
</evidence>
<name>A5CBD5_VITVI</name>